<organism evidence="2 3">
    <name type="scientific">Sclerotinia nivalis</name>
    <dbReference type="NCBI Taxonomy" id="352851"/>
    <lineage>
        <taxon>Eukaryota</taxon>
        <taxon>Fungi</taxon>
        <taxon>Dikarya</taxon>
        <taxon>Ascomycota</taxon>
        <taxon>Pezizomycotina</taxon>
        <taxon>Leotiomycetes</taxon>
        <taxon>Helotiales</taxon>
        <taxon>Sclerotiniaceae</taxon>
        <taxon>Sclerotinia</taxon>
    </lineage>
</organism>
<keyword evidence="1" id="KW-1133">Transmembrane helix</keyword>
<dbReference type="AlphaFoldDB" id="A0A9X0DE19"/>
<name>A0A9X0DE19_9HELO</name>
<dbReference type="EMBL" id="JAPEIS010000015">
    <property type="protein sequence ID" value="KAJ8059115.1"/>
    <property type="molecule type" value="Genomic_DNA"/>
</dbReference>
<protein>
    <submittedName>
        <fullName evidence="2">Uncharacterized protein</fullName>
    </submittedName>
</protein>
<reference evidence="2" key="1">
    <citation type="submission" date="2022-11" db="EMBL/GenBank/DDBJ databases">
        <title>Genome Resource of Sclerotinia nivalis Strain SnTB1, a Plant Pathogen Isolated from American Ginseng.</title>
        <authorList>
            <person name="Fan S."/>
        </authorList>
    </citation>
    <scope>NUCLEOTIDE SEQUENCE</scope>
    <source>
        <strain evidence="2">SnTB1</strain>
    </source>
</reference>
<keyword evidence="1" id="KW-0812">Transmembrane</keyword>
<keyword evidence="3" id="KW-1185">Reference proteome</keyword>
<comment type="caution">
    <text evidence="2">The sequence shown here is derived from an EMBL/GenBank/DDBJ whole genome shotgun (WGS) entry which is preliminary data.</text>
</comment>
<evidence type="ECO:0000256" key="1">
    <source>
        <dbReference type="SAM" id="Phobius"/>
    </source>
</evidence>
<dbReference type="Proteomes" id="UP001152300">
    <property type="component" value="Unassembled WGS sequence"/>
</dbReference>
<proteinExistence type="predicted"/>
<evidence type="ECO:0000313" key="3">
    <source>
        <dbReference type="Proteomes" id="UP001152300"/>
    </source>
</evidence>
<accession>A0A9X0DE19</accession>
<evidence type="ECO:0000313" key="2">
    <source>
        <dbReference type="EMBL" id="KAJ8059115.1"/>
    </source>
</evidence>
<keyword evidence="1" id="KW-0472">Membrane</keyword>
<sequence>MTSTTSITYPDSINNPTYGLVFCVSGAVLVFILIFVCCGYGCLKKRKLEAQIRKEAKMEARARRQEEFTMIDVPSKVYSAKY</sequence>
<gene>
    <name evidence="2" type="ORF">OCU04_012092</name>
</gene>
<feature type="transmembrane region" description="Helical" evidence="1">
    <location>
        <begin position="18"/>
        <end position="43"/>
    </location>
</feature>
<dbReference type="OrthoDB" id="3499167at2759"/>